<evidence type="ECO:0000256" key="6">
    <source>
        <dbReference type="ARBA" id="ARBA00023159"/>
    </source>
</evidence>
<gene>
    <name evidence="12" type="ORF">F2P81_018492</name>
</gene>
<dbReference type="Gene3D" id="3.20.20.80">
    <property type="entry name" value="Glycosidases"/>
    <property type="match status" value="1"/>
</dbReference>
<dbReference type="GO" id="GO:0016020">
    <property type="term" value="C:membrane"/>
    <property type="evidence" value="ECO:0007669"/>
    <property type="project" value="GOC"/>
</dbReference>
<evidence type="ECO:0000256" key="10">
    <source>
        <dbReference type="PROSITE-ProRule" id="PRU10055"/>
    </source>
</evidence>
<dbReference type="InterPro" id="IPR001360">
    <property type="entry name" value="Glyco_hydro_1"/>
</dbReference>
<evidence type="ECO:0000313" key="13">
    <source>
        <dbReference type="Proteomes" id="UP000438429"/>
    </source>
</evidence>
<dbReference type="GO" id="GO:0016055">
    <property type="term" value="P:Wnt signaling pathway"/>
    <property type="evidence" value="ECO:0007669"/>
    <property type="project" value="UniProtKB-KW"/>
</dbReference>
<organism evidence="12 13">
    <name type="scientific">Scophthalmus maximus</name>
    <name type="common">Turbot</name>
    <name type="synonym">Psetta maxima</name>
    <dbReference type="NCBI Taxonomy" id="52904"/>
    <lineage>
        <taxon>Eukaryota</taxon>
        <taxon>Metazoa</taxon>
        <taxon>Chordata</taxon>
        <taxon>Craniata</taxon>
        <taxon>Vertebrata</taxon>
        <taxon>Euteleostomi</taxon>
        <taxon>Actinopterygii</taxon>
        <taxon>Neopterygii</taxon>
        <taxon>Teleostei</taxon>
        <taxon>Neoteleostei</taxon>
        <taxon>Acanthomorphata</taxon>
        <taxon>Carangaria</taxon>
        <taxon>Pleuronectiformes</taxon>
        <taxon>Pleuronectoidei</taxon>
        <taxon>Scophthalmidae</taxon>
        <taxon>Scophthalmus</taxon>
    </lineage>
</organism>
<comment type="subcellular location">
    <subcellularLocation>
        <location evidence="1">Nucleus</location>
    </subcellularLocation>
</comment>
<dbReference type="InterPro" id="IPR017853">
    <property type="entry name" value="GH"/>
</dbReference>
<dbReference type="PROSITE" id="PS00572">
    <property type="entry name" value="GLYCOSYL_HYDROL_F1_1"/>
    <property type="match status" value="1"/>
</dbReference>
<dbReference type="Proteomes" id="UP000438429">
    <property type="component" value="Unassembled WGS sequence"/>
</dbReference>
<comment type="similarity">
    <text evidence="2">Belongs to the TCF/LEF family.</text>
</comment>
<evidence type="ECO:0000259" key="11">
    <source>
        <dbReference type="PROSITE" id="PS50118"/>
    </source>
</evidence>
<dbReference type="PANTHER" id="PTHR10353">
    <property type="entry name" value="GLYCOSYL HYDROLASE"/>
    <property type="match status" value="1"/>
</dbReference>
<dbReference type="GO" id="GO:0005829">
    <property type="term" value="C:cytosol"/>
    <property type="evidence" value="ECO:0007669"/>
    <property type="project" value="TreeGrafter"/>
</dbReference>
<dbReference type="GO" id="GO:0046477">
    <property type="term" value="P:glycosylceramide catabolic process"/>
    <property type="evidence" value="ECO:0007669"/>
    <property type="project" value="TreeGrafter"/>
</dbReference>
<keyword evidence="6" id="KW-0010">Activator</keyword>
<evidence type="ECO:0000256" key="3">
    <source>
        <dbReference type="ARBA" id="ARBA00022687"/>
    </source>
</evidence>
<dbReference type="GO" id="GO:0005975">
    <property type="term" value="P:carbohydrate metabolic process"/>
    <property type="evidence" value="ECO:0007669"/>
    <property type="project" value="InterPro"/>
</dbReference>
<keyword evidence="3" id="KW-0879">Wnt signaling pathway</keyword>
<evidence type="ECO:0000256" key="2">
    <source>
        <dbReference type="ARBA" id="ARBA00006569"/>
    </source>
</evidence>
<protein>
    <recommendedName>
        <fullName evidence="11">HMG box domain-containing protein</fullName>
    </recommendedName>
</protein>
<dbReference type="Pfam" id="PF00505">
    <property type="entry name" value="HMG_box"/>
    <property type="match status" value="1"/>
</dbReference>
<evidence type="ECO:0000256" key="9">
    <source>
        <dbReference type="PROSITE-ProRule" id="PRU00267"/>
    </source>
</evidence>
<keyword evidence="4" id="KW-0805">Transcription regulation</keyword>
<dbReference type="PRINTS" id="PR00131">
    <property type="entry name" value="GLHYDRLASE1"/>
</dbReference>
<keyword evidence="7" id="KW-0804">Transcription</keyword>
<dbReference type="FunFam" id="1.10.30.10:FF:000001">
    <property type="entry name" value="transcription factor 7 isoform X2"/>
    <property type="match status" value="1"/>
</dbReference>
<dbReference type="SUPFAM" id="SSF47095">
    <property type="entry name" value="HMG-box"/>
    <property type="match status" value="1"/>
</dbReference>
<dbReference type="GO" id="GO:0004565">
    <property type="term" value="F:beta-galactosidase activity"/>
    <property type="evidence" value="ECO:0007669"/>
    <property type="project" value="TreeGrafter"/>
</dbReference>
<evidence type="ECO:0000256" key="1">
    <source>
        <dbReference type="ARBA" id="ARBA00004123"/>
    </source>
</evidence>
<dbReference type="GO" id="GO:0017042">
    <property type="term" value="F:glycosylceramidase activity"/>
    <property type="evidence" value="ECO:0007669"/>
    <property type="project" value="TreeGrafter"/>
</dbReference>
<dbReference type="SUPFAM" id="SSF51445">
    <property type="entry name" value="(Trans)glycosidases"/>
    <property type="match status" value="1"/>
</dbReference>
<evidence type="ECO:0000256" key="7">
    <source>
        <dbReference type="ARBA" id="ARBA00023163"/>
    </source>
</evidence>
<dbReference type="Pfam" id="PF00232">
    <property type="entry name" value="Glyco_hydro_1"/>
    <property type="match status" value="1"/>
</dbReference>
<keyword evidence="5 9" id="KW-0238">DNA-binding</keyword>
<dbReference type="InterPro" id="IPR009071">
    <property type="entry name" value="HMG_box_dom"/>
</dbReference>
<comment type="caution">
    <text evidence="12">The sequence shown here is derived from an EMBL/GenBank/DDBJ whole genome shotgun (WGS) entry which is preliminary data.</text>
</comment>
<evidence type="ECO:0000256" key="4">
    <source>
        <dbReference type="ARBA" id="ARBA00023015"/>
    </source>
</evidence>
<dbReference type="PANTHER" id="PTHR10353:SF291">
    <property type="entry name" value="CYTOSOLIC BETA-GLUCOSIDASE"/>
    <property type="match status" value="1"/>
</dbReference>
<dbReference type="GO" id="GO:0005634">
    <property type="term" value="C:nucleus"/>
    <property type="evidence" value="ECO:0007669"/>
    <property type="project" value="UniProtKB-SubCell"/>
</dbReference>
<evidence type="ECO:0000256" key="8">
    <source>
        <dbReference type="ARBA" id="ARBA00023242"/>
    </source>
</evidence>
<proteinExistence type="inferred from homology"/>
<feature type="domain" description="HMG box" evidence="11">
    <location>
        <begin position="736"/>
        <end position="804"/>
    </location>
</feature>
<keyword evidence="8 9" id="KW-0539">Nucleus</keyword>
<dbReference type="PROSITE" id="PS50118">
    <property type="entry name" value="HMG_BOX_2"/>
    <property type="match status" value="1"/>
</dbReference>
<dbReference type="Gene3D" id="1.10.30.10">
    <property type="entry name" value="High mobility group box domain"/>
    <property type="match status" value="1"/>
</dbReference>
<evidence type="ECO:0000256" key="5">
    <source>
        <dbReference type="ARBA" id="ARBA00023125"/>
    </source>
</evidence>
<evidence type="ECO:0000313" key="12">
    <source>
        <dbReference type="EMBL" id="KAF0029387.1"/>
    </source>
</evidence>
<accession>A0A6A4S8D1</accession>
<feature type="active site" description="Nucleophile" evidence="10">
    <location>
        <position position="355"/>
    </location>
</feature>
<name>A0A6A4S8D1_SCOMX</name>
<dbReference type="GO" id="GO:0003677">
    <property type="term" value="F:DNA binding"/>
    <property type="evidence" value="ECO:0007669"/>
    <property type="project" value="UniProtKB-UniRule"/>
</dbReference>
<feature type="DNA-binding region" description="HMG box" evidence="9">
    <location>
        <begin position="736"/>
        <end position="804"/>
    </location>
</feature>
<dbReference type="InterPro" id="IPR036910">
    <property type="entry name" value="HMG_box_dom_sf"/>
</dbReference>
<reference evidence="12 13" key="1">
    <citation type="submission" date="2019-06" db="EMBL/GenBank/DDBJ databases">
        <title>Draft genomes of female and male turbot (Scophthalmus maximus).</title>
        <authorList>
            <person name="Xu H."/>
            <person name="Xu X.-W."/>
            <person name="Shao C."/>
            <person name="Chen S."/>
        </authorList>
    </citation>
    <scope>NUCLEOTIDE SEQUENCE [LARGE SCALE GENOMIC DNA]</scope>
    <source>
        <strain evidence="12">Ysfricsl-2016a</strain>
        <tissue evidence="12">Blood</tissue>
    </source>
</reference>
<dbReference type="AlphaFoldDB" id="A0A6A4S8D1"/>
<dbReference type="InterPro" id="IPR018120">
    <property type="entry name" value="Glyco_hydro_1_AS"/>
</dbReference>
<dbReference type="EMBL" id="VEVO01000016">
    <property type="protein sequence ID" value="KAF0029387.1"/>
    <property type="molecule type" value="Genomic_DNA"/>
</dbReference>
<sequence>MQTPWADGKGPSIWDTFCHEKGGVFEEQNGDVACNSYELWDKDLECIQQLGLTHYRLSLSWARLLPDGTARQVNQKGVQYYNKVIDDLLACSVSPMVTLYHFDLPQALQDQGGWKSAGIASLFDSYAKFCFQTFGDRVKLWITVNEPHVCAKLGHEDGIHAPGLKEPGVAAYLVGHNMLRAHAMAWHSYDAFYRPTQRGAVSLAINSDWFEPLRPGRKEDIAAAERDLAFTLGWFAWPLFVTGDYPEIMRSAIDSQSEMLGYGGASRLPRFLKDEPAIVGTADFFALNYYTSRKVKAAGGTGQMCLKNDRDAEEVLDPSWSICGVSWLAVVPHGLRKLLKYIKDTFNHPAVYITENGFSQVGPVQIEDVQRCGFYRDVISEVAKAIGEDGVDVRGYFAWSLLDNFEWTDGFSVRFGLFHIDFSDAKLSRTIYHSGQEYAKMIRKYKKAIEKNGHGMFQKKRKYLIKLPQINWAARIAAKKSKSFWKLYLIRMDDLAEFERAFMQMDWADVLDTLQVLVGDFSGSAPHPPPVVPSRPQLDTYSRAHPHDQADMEWDDVNNTVKAPGDELFEFPPNPPSPLPAVPTQPELDSYGQTDPCDQAGLYGQADPYSQEGPYSQIEPYCQAGPNSQAELYGQAGPYSEAELYAQAGPYCQAGPNSQAELYGQAEPYSQGQCYAMPRKGLPQGFVQGLAPLELVNGKVVYVLPLDKLHLPAAPLTNYPNSQNWKRKSPEDQPYIKKPPNAFMLFRKEQRPNVVAELKTADSAPVNTLLGKRWKSLSQEEQAKYYEEAEREKLLHSKHFPGWSSRDNYNTDMGTYGHGEFGLNFWPSFLLVTTTTQASNKRRYEQSTESDTVLPTVSFLFALR</sequence>
<dbReference type="FunFam" id="3.20.20.80:FF:000324">
    <property type="entry name" value="Glucosidase, beta, acid 3 (gene/pseudogene)"/>
    <property type="match status" value="1"/>
</dbReference>
<dbReference type="SMART" id="SM00398">
    <property type="entry name" value="HMG"/>
    <property type="match status" value="1"/>
</dbReference>